<reference evidence="2 3" key="1">
    <citation type="submission" date="2018-02" db="EMBL/GenBank/DDBJ databases">
        <title>The genomes of Aspergillus section Nigri reveals drivers in fungal speciation.</title>
        <authorList>
            <consortium name="DOE Joint Genome Institute"/>
            <person name="Vesth T.C."/>
            <person name="Nybo J."/>
            <person name="Theobald S."/>
            <person name="Brandl J."/>
            <person name="Frisvad J.C."/>
            <person name="Nielsen K.F."/>
            <person name="Lyhne E.K."/>
            <person name="Kogle M.E."/>
            <person name="Kuo A."/>
            <person name="Riley R."/>
            <person name="Clum A."/>
            <person name="Nolan M."/>
            <person name="Lipzen A."/>
            <person name="Salamov A."/>
            <person name="Henrissat B."/>
            <person name="Wiebenga A."/>
            <person name="De vries R.P."/>
            <person name="Grigoriev I.V."/>
            <person name="Mortensen U.H."/>
            <person name="Andersen M.R."/>
            <person name="Baker S.E."/>
        </authorList>
    </citation>
    <scope>NUCLEOTIDE SEQUENCE [LARGE SCALE GENOMIC DNA]</scope>
    <source>
        <strain evidence="2 3">CBS 313.89</strain>
    </source>
</reference>
<protein>
    <submittedName>
        <fullName evidence="2">Alpha/beta-hydrolase</fullName>
    </submittedName>
</protein>
<dbReference type="VEuPathDB" id="FungiDB:BO72DRAFT_495321"/>
<dbReference type="OrthoDB" id="408373at2759"/>
<evidence type="ECO:0000313" key="2">
    <source>
        <dbReference type="EMBL" id="RAK78168.1"/>
    </source>
</evidence>
<dbReference type="Proteomes" id="UP000249789">
    <property type="component" value="Unassembled WGS sequence"/>
</dbReference>
<organism evidence="2 3">
    <name type="scientific">Aspergillus fijiensis CBS 313.89</name>
    <dbReference type="NCBI Taxonomy" id="1448319"/>
    <lineage>
        <taxon>Eukaryota</taxon>
        <taxon>Fungi</taxon>
        <taxon>Dikarya</taxon>
        <taxon>Ascomycota</taxon>
        <taxon>Pezizomycotina</taxon>
        <taxon>Eurotiomycetes</taxon>
        <taxon>Eurotiomycetidae</taxon>
        <taxon>Eurotiales</taxon>
        <taxon>Aspergillaceae</taxon>
        <taxon>Aspergillus</taxon>
    </lineage>
</organism>
<dbReference type="AlphaFoldDB" id="A0A8G1W025"/>
<dbReference type="RefSeq" id="XP_040802178.1">
    <property type="nucleotide sequence ID" value="XM_040948539.1"/>
</dbReference>
<dbReference type="Gene3D" id="3.40.50.1820">
    <property type="entry name" value="alpha/beta hydrolase"/>
    <property type="match status" value="1"/>
</dbReference>
<dbReference type="InterPro" id="IPR052897">
    <property type="entry name" value="Sec-Metab_Biosynth_Hydrolase"/>
</dbReference>
<dbReference type="PANTHER" id="PTHR37017:SF8">
    <property type="entry name" value="AB HYDROLASE-1 DOMAIN-CONTAINING PROTEIN"/>
    <property type="match status" value="1"/>
</dbReference>
<dbReference type="InterPro" id="IPR000073">
    <property type="entry name" value="AB_hydrolase_1"/>
</dbReference>
<dbReference type="InterPro" id="IPR029058">
    <property type="entry name" value="AB_hydrolase_fold"/>
</dbReference>
<evidence type="ECO:0000259" key="1">
    <source>
        <dbReference type="Pfam" id="PF12697"/>
    </source>
</evidence>
<keyword evidence="2" id="KW-0378">Hydrolase</keyword>
<dbReference type="GeneID" id="63865872"/>
<dbReference type="EMBL" id="KZ824638">
    <property type="protein sequence ID" value="RAK78168.1"/>
    <property type="molecule type" value="Genomic_DNA"/>
</dbReference>
<dbReference type="Pfam" id="PF12697">
    <property type="entry name" value="Abhydrolase_6"/>
    <property type="match status" value="1"/>
</dbReference>
<evidence type="ECO:0000313" key="3">
    <source>
        <dbReference type="Proteomes" id="UP000249789"/>
    </source>
</evidence>
<accession>A0A8G1W025</accession>
<dbReference type="PANTHER" id="PTHR37017">
    <property type="entry name" value="AB HYDROLASE-1 DOMAIN-CONTAINING PROTEIN-RELATED"/>
    <property type="match status" value="1"/>
</dbReference>
<sequence length="257" mass="27331">MSHPKKPIFVLIPGASQNPSHYAHLLHLLQSAGHGTFTGLLPSISATDPITAADDTHYIRHRLLLPLLDVARQDVILISHSYSGMPASAAAVGLARADRAAEGKSTAVLGQIFIASILPRGGDGSSVIDGFGGQLPPHIQFDEKENLLKCADPIPPLFYDVEPVLAAAAAQSALSQGYTSFASPCPQASWATEAFRGRVAYIHTLQDRAVPYEAQRAMVEATGVEWVTRELDTGHSPQMSAAEELVGVILEVAGLWV</sequence>
<gene>
    <name evidence="2" type="ORF">BO72DRAFT_495321</name>
</gene>
<keyword evidence="3" id="KW-1185">Reference proteome</keyword>
<name>A0A8G1W025_9EURO</name>
<dbReference type="GO" id="GO:0016787">
    <property type="term" value="F:hydrolase activity"/>
    <property type="evidence" value="ECO:0007669"/>
    <property type="project" value="UniProtKB-KW"/>
</dbReference>
<dbReference type="SUPFAM" id="SSF53474">
    <property type="entry name" value="alpha/beta-Hydrolases"/>
    <property type="match status" value="1"/>
</dbReference>
<feature type="domain" description="AB hydrolase-1" evidence="1">
    <location>
        <begin position="9"/>
        <end position="246"/>
    </location>
</feature>
<proteinExistence type="predicted"/>